<dbReference type="AlphaFoldDB" id="A0A843V0N8"/>
<dbReference type="PANTHER" id="PTHR13068">
    <property type="entry name" value="CGI-12 PROTEIN-RELATED"/>
    <property type="match status" value="1"/>
</dbReference>
<keyword evidence="2" id="KW-0804">Transcription</keyword>
<dbReference type="GO" id="GO:0006353">
    <property type="term" value="P:DNA-templated transcription termination"/>
    <property type="evidence" value="ECO:0007669"/>
    <property type="project" value="UniProtKB-KW"/>
</dbReference>
<dbReference type="FunFam" id="1.25.70.10:FF:000001">
    <property type="entry name" value="Mitochondrial transcription termination factor-like"/>
    <property type="match status" value="1"/>
</dbReference>
<evidence type="ECO:0000313" key="4">
    <source>
        <dbReference type="EMBL" id="MQL86423.1"/>
    </source>
</evidence>
<dbReference type="InterPro" id="IPR038538">
    <property type="entry name" value="MTERF_sf"/>
</dbReference>
<reference evidence="4" key="1">
    <citation type="submission" date="2017-07" db="EMBL/GenBank/DDBJ databases">
        <title>Taro Niue Genome Assembly and Annotation.</title>
        <authorList>
            <person name="Atibalentja N."/>
            <person name="Keating K."/>
            <person name="Fields C.J."/>
        </authorList>
    </citation>
    <scope>NUCLEOTIDE SEQUENCE</scope>
    <source>
        <strain evidence="4">Niue_2</strain>
        <tissue evidence="4">Leaf</tissue>
    </source>
</reference>
<dbReference type="Pfam" id="PF02536">
    <property type="entry name" value="mTERF"/>
    <property type="match status" value="2"/>
</dbReference>
<keyword evidence="2" id="KW-0805">Transcription regulation</keyword>
<dbReference type="InterPro" id="IPR003690">
    <property type="entry name" value="MTERF"/>
</dbReference>
<dbReference type="Proteomes" id="UP000652761">
    <property type="component" value="Unassembled WGS sequence"/>
</dbReference>
<evidence type="ECO:0000256" key="1">
    <source>
        <dbReference type="ARBA" id="ARBA00007692"/>
    </source>
</evidence>
<comment type="similarity">
    <text evidence="1">Belongs to the mTERF family.</text>
</comment>
<dbReference type="Gene3D" id="1.25.70.10">
    <property type="entry name" value="Transcription termination factor 3, mitochondrial"/>
    <property type="match status" value="1"/>
</dbReference>
<gene>
    <name evidence="4" type="ORF">Taro_018954</name>
</gene>
<proteinExistence type="inferred from homology"/>
<keyword evidence="5" id="KW-1185">Reference proteome</keyword>
<name>A0A843V0N8_COLES</name>
<dbReference type="EMBL" id="NMUH01000898">
    <property type="protein sequence ID" value="MQL86423.1"/>
    <property type="molecule type" value="Genomic_DNA"/>
</dbReference>
<comment type="caution">
    <text evidence="4">The sequence shown here is derived from an EMBL/GenBank/DDBJ whole genome shotgun (WGS) entry which is preliminary data.</text>
</comment>
<keyword evidence="2" id="KW-0806">Transcription termination</keyword>
<evidence type="ECO:0000313" key="5">
    <source>
        <dbReference type="Proteomes" id="UP000652761"/>
    </source>
</evidence>
<dbReference type="OrthoDB" id="641315at2759"/>
<dbReference type="SMART" id="SM00733">
    <property type="entry name" value="Mterf"/>
    <property type="match status" value="5"/>
</dbReference>
<dbReference type="GO" id="GO:0003676">
    <property type="term" value="F:nucleic acid binding"/>
    <property type="evidence" value="ECO:0007669"/>
    <property type="project" value="InterPro"/>
</dbReference>
<protein>
    <submittedName>
        <fullName evidence="4">Uncharacterized protein</fullName>
    </submittedName>
</protein>
<evidence type="ECO:0000256" key="2">
    <source>
        <dbReference type="ARBA" id="ARBA00022472"/>
    </source>
</evidence>
<sequence>MWLARQMQHPGRRVGRLLLSSLRLFSPSASGHRDAAAAPAGPAHFMVDYLVSSCGLSRVDALWASDYFTHLRSSENPDAVLRLLRQAGLGDDQIRITVRKYPRMLLCKPEKTLEPRIKVLKGAGFSGSEVAQLISSIPTLIHYREMPCRLEFWRKLVGTNEDLMKVVKKAPFLFRLSLNGIVIPRLSLFRDLGIPDGMMGRLLLKSPRWILLKSDWIKKHVEQVKVLGFSPNSGMFFQALLSVGALSRRSIDVKSKLLKSFGWTEPDLISAILRFPNILLYSEKKIQNSMSFLLNEAGCEPSYVARRPVLVGYSMEKRLMPRNYVLQCLKKRGLSSRIYDFWAMMQMPDQKFVQKFIVPYRGQLPELPEPYHTLLSSSQAKDNGFMGNSTRRGLHCKFSGPCESTNPIDRCWRCRKNWATNWKQEEGTWLLAGGGHGASMAVFPAKGRFGEIAFSTVAVLEVASSRSRPSSLAIMIAFFCSPSHPRQFNPNPAPPARRL</sequence>
<dbReference type="PANTHER" id="PTHR13068:SF236">
    <property type="entry name" value="OS02G0749800 PROTEIN"/>
    <property type="match status" value="1"/>
</dbReference>
<evidence type="ECO:0000256" key="3">
    <source>
        <dbReference type="ARBA" id="ARBA00022946"/>
    </source>
</evidence>
<keyword evidence="3" id="KW-0809">Transit peptide</keyword>
<organism evidence="4 5">
    <name type="scientific">Colocasia esculenta</name>
    <name type="common">Wild taro</name>
    <name type="synonym">Arum esculentum</name>
    <dbReference type="NCBI Taxonomy" id="4460"/>
    <lineage>
        <taxon>Eukaryota</taxon>
        <taxon>Viridiplantae</taxon>
        <taxon>Streptophyta</taxon>
        <taxon>Embryophyta</taxon>
        <taxon>Tracheophyta</taxon>
        <taxon>Spermatophyta</taxon>
        <taxon>Magnoliopsida</taxon>
        <taxon>Liliopsida</taxon>
        <taxon>Araceae</taxon>
        <taxon>Aroideae</taxon>
        <taxon>Colocasieae</taxon>
        <taxon>Colocasia</taxon>
    </lineage>
</organism>
<accession>A0A843V0N8</accession>